<comment type="caution">
    <text evidence="1">The sequence shown here is derived from an EMBL/GenBank/DDBJ whole genome shotgun (WGS) entry which is preliminary data.</text>
</comment>
<keyword evidence="2" id="KW-1185">Reference proteome</keyword>
<name>A0ABQ9IWS1_9CUCU</name>
<evidence type="ECO:0000313" key="1">
    <source>
        <dbReference type="EMBL" id="KAJ8967849.1"/>
    </source>
</evidence>
<dbReference type="EMBL" id="JAPWTJ010002117">
    <property type="protein sequence ID" value="KAJ8967849.1"/>
    <property type="molecule type" value="Genomic_DNA"/>
</dbReference>
<sequence>MFFHMKFFGGIKRHLVMEWHLRRSHFLLFCKKLSIKECQVLSTKQQQPRRTHTAHLIRKKHFITGKFSKKSYPNLASSFLPHYWMPRWVEGITDPSARFIKHYAAEQK</sequence>
<protein>
    <submittedName>
        <fullName evidence="1">Uncharacterized protein</fullName>
    </submittedName>
</protein>
<gene>
    <name evidence="1" type="ORF">NQ317_002179</name>
</gene>
<dbReference type="Proteomes" id="UP001162164">
    <property type="component" value="Unassembled WGS sequence"/>
</dbReference>
<reference evidence="1" key="1">
    <citation type="journal article" date="2023" name="Insect Mol. Biol.">
        <title>Genome sequencing provides insights into the evolution of gene families encoding plant cell wall-degrading enzymes in longhorned beetles.</title>
        <authorList>
            <person name="Shin N.R."/>
            <person name="Okamura Y."/>
            <person name="Kirsch R."/>
            <person name="Pauchet Y."/>
        </authorList>
    </citation>
    <scope>NUCLEOTIDE SEQUENCE</scope>
    <source>
        <strain evidence="1">MMC_N1</strain>
    </source>
</reference>
<proteinExistence type="predicted"/>
<accession>A0ABQ9IWS1</accession>
<evidence type="ECO:0000313" key="2">
    <source>
        <dbReference type="Proteomes" id="UP001162164"/>
    </source>
</evidence>
<organism evidence="1 2">
    <name type="scientific">Molorchus minor</name>
    <dbReference type="NCBI Taxonomy" id="1323400"/>
    <lineage>
        <taxon>Eukaryota</taxon>
        <taxon>Metazoa</taxon>
        <taxon>Ecdysozoa</taxon>
        <taxon>Arthropoda</taxon>
        <taxon>Hexapoda</taxon>
        <taxon>Insecta</taxon>
        <taxon>Pterygota</taxon>
        <taxon>Neoptera</taxon>
        <taxon>Endopterygota</taxon>
        <taxon>Coleoptera</taxon>
        <taxon>Polyphaga</taxon>
        <taxon>Cucujiformia</taxon>
        <taxon>Chrysomeloidea</taxon>
        <taxon>Cerambycidae</taxon>
        <taxon>Lamiinae</taxon>
        <taxon>Monochamini</taxon>
        <taxon>Molorchus</taxon>
    </lineage>
</organism>